<dbReference type="InterPro" id="IPR029787">
    <property type="entry name" value="Nucleotide_cyclase"/>
</dbReference>
<reference evidence="15" key="1">
    <citation type="submission" date="2022-03" db="EMBL/GenBank/DDBJ databases">
        <authorList>
            <person name="Martin C."/>
        </authorList>
    </citation>
    <scope>NUCLEOTIDE SEQUENCE</scope>
</reference>
<organism evidence="15 16">
    <name type="scientific">Owenia fusiformis</name>
    <name type="common">Polychaete worm</name>
    <dbReference type="NCBI Taxonomy" id="6347"/>
    <lineage>
        <taxon>Eukaryota</taxon>
        <taxon>Metazoa</taxon>
        <taxon>Spiralia</taxon>
        <taxon>Lophotrochozoa</taxon>
        <taxon>Annelida</taxon>
        <taxon>Polychaeta</taxon>
        <taxon>Sedentaria</taxon>
        <taxon>Canalipalpata</taxon>
        <taxon>Sabellida</taxon>
        <taxon>Oweniida</taxon>
        <taxon>Oweniidae</taxon>
        <taxon>Owenia</taxon>
    </lineage>
</organism>
<dbReference type="Gene3D" id="6.10.250.780">
    <property type="match status" value="1"/>
</dbReference>
<evidence type="ECO:0000256" key="3">
    <source>
        <dbReference type="ARBA" id="ARBA00022692"/>
    </source>
</evidence>
<gene>
    <name evidence="15" type="ORF">OFUS_LOCUS14269</name>
</gene>
<keyword evidence="16" id="KW-1185">Reference proteome</keyword>
<evidence type="ECO:0000256" key="13">
    <source>
        <dbReference type="RuleBase" id="RU000405"/>
    </source>
</evidence>
<evidence type="ECO:0000256" key="11">
    <source>
        <dbReference type="ARBA" id="ARBA00023239"/>
    </source>
</evidence>
<evidence type="ECO:0000313" key="15">
    <source>
        <dbReference type="EMBL" id="CAH1788808.1"/>
    </source>
</evidence>
<dbReference type="SUPFAM" id="SSF55073">
    <property type="entry name" value="Nucleotide cyclase"/>
    <property type="match status" value="1"/>
</dbReference>
<dbReference type="GO" id="GO:0004713">
    <property type="term" value="F:protein tyrosine kinase activity"/>
    <property type="evidence" value="ECO:0007669"/>
    <property type="project" value="InterPro"/>
</dbReference>
<evidence type="ECO:0000256" key="9">
    <source>
        <dbReference type="ARBA" id="ARBA00023170"/>
    </source>
</evidence>
<evidence type="ECO:0000256" key="12">
    <source>
        <dbReference type="ARBA" id="ARBA00023293"/>
    </source>
</evidence>
<dbReference type="PROSITE" id="PS00452">
    <property type="entry name" value="GUANYLATE_CYCLASE_1"/>
    <property type="match status" value="1"/>
</dbReference>
<evidence type="ECO:0000256" key="8">
    <source>
        <dbReference type="ARBA" id="ARBA00023136"/>
    </source>
</evidence>
<evidence type="ECO:0000313" key="16">
    <source>
        <dbReference type="Proteomes" id="UP000749559"/>
    </source>
</evidence>
<protein>
    <recommendedName>
        <fullName evidence="2 14">Guanylate cyclase</fullName>
        <ecNumber evidence="2 14">4.6.1.2</ecNumber>
    </recommendedName>
</protein>
<keyword evidence="11 13" id="KW-0456">Lyase</keyword>
<evidence type="ECO:0000256" key="10">
    <source>
        <dbReference type="ARBA" id="ARBA00023180"/>
    </source>
</evidence>
<dbReference type="PROSITE" id="PS50011">
    <property type="entry name" value="PROTEIN_KINASE_DOM"/>
    <property type="match status" value="1"/>
</dbReference>
<evidence type="ECO:0000256" key="2">
    <source>
        <dbReference type="ARBA" id="ARBA00012202"/>
    </source>
</evidence>
<dbReference type="CDD" id="cd07302">
    <property type="entry name" value="CHD"/>
    <property type="match status" value="1"/>
</dbReference>
<dbReference type="GO" id="GO:0005886">
    <property type="term" value="C:plasma membrane"/>
    <property type="evidence" value="ECO:0007669"/>
    <property type="project" value="TreeGrafter"/>
</dbReference>
<keyword evidence="8" id="KW-0472">Membrane</keyword>
<dbReference type="GO" id="GO:0004383">
    <property type="term" value="F:guanylate cyclase activity"/>
    <property type="evidence" value="ECO:0007669"/>
    <property type="project" value="UniProtKB-EC"/>
</dbReference>
<keyword evidence="6" id="KW-1133">Transmembrane helix</keyword>
<evidence type="ECO:0000256" key="4">
    <source>
        <dbReference type="ARBA" id="ARBA00022729"/>
    </source>
</evidence>
<dbReference type="EC" id="4.6.1.2" evidence="2 14"/>
<evidence type="ECO:0000256" key="7">
    <source>
        <dbReference type="ARBA" id="ARBA00023134"/>
    </source>
</evidence>
<keyword evidence="7" id="KW-0342">GTP-binding</keyword>
<proteinExistence type="inferred from homology"/>
<dbReference type="PANTHER" id="PTHR11920">
    <property type="entry name" value="GUANYLYL CYCLASE"/>
    <property type="match status" value="1"/>
</dbReference>
<dbReference type="GO" id="GO:0005524">
    <property type="term" value="F:ATP binding"/>
    <property type="evidence" value="ECO:0007669"/>
    <property type="project" value="InterPro"/>
</dbReference>
<keyword evidence="5" id="KW-0547">Nucleotide-binding</keyword>
<keyword evidence="12 14" id="KW-0141">cGMP biosynthesis</keyword>
<dbReference type="FunFam" id="3.30.70.1230:FF:000004">
    <property type="entry name" value="Guanylate cyclase"/>
    <property type="match status" value="1"/>
</dbReference>
<keyword evidence="4" id="KW-0732">Signal</keyword>
<dbReference type="SUPFAM" id="SSF56112">
    <property type="entry name" value="Protein kinase-like (PK-like)"/>
    <property type="match status" value="1"/>
</dbReference>
<accession>A0A8J1UJQ3</accession>
<dbReference type="AlphaFoldDB" id="A0A8J1UJQ3"/>
<dbReference type="EMBL" id="CAIIXF020000007">
    <property type="protein sequence ID" value="CAH1788808.1"/>
    <property type="molecule type" value="Genomic_DNA"/>
</dbReference>
<dbReference type="InterPro" id="IPR050401">
    <property type="entry name" value="Cyclic_nucleotide_synthase"/>
</dbReference>
<dbReference type="InterPro" id="IPR018297">
    <property type="entry name" value="A/G_cyclase_CS"/>
</dbReference>
<dbReference type="Pfam" id="PF00211">
    <property type="entry name" value="Guanylate_cyc"/>
    <property type="match status" value="1"/>
</dbReference>
<dbReference type="GO" id="GO:0016941">
    <property type="term" value="F:natriuretic peptide receptor activity"/>
    <property type="evidence" value="ECO:0007669"/>
    <property type="project" value="TreeGrafter"/>
</dbReference>
<dbReference type="GO" id="GO:0004016">
    <property type="term" value="F:adenylate cyclase activity"/>
    <property type="evidence" value="ECO:0007669"/>
    <property type="project" value="TreeGrafter"/>
</dbReference>
<dbReference type="InterPro" id="IPR001245">
    <property type="entry name" value="Ser-Thr/Tyr_kinase_cat_dom"/>
</dbReference>
<name>A0A8J1UJQ3_OWEFU</name>
<evidence type="ECO:0000256" key="6">
    <source>
        <dbReference type="ARBA" id="ARBA00022989"/>
    </source>
</evidence>
<dbReference type="Proteomes" id="UP000749559">
    <property type="component" value="Unassembled WGS sequence"/>
</dbReference>
<dbReference type="PANTHER" id="PTHR11920:SF494">
    <property type="entry name" value="ATRIAL NATRIURETIC PEPTIDE RECEPTOR 2"/>
    <property type="match status" value="1"/>
</dbReference>
<keyword evidence="10" id="KW-0325">Glycoprotein</keyword>
<dbReference type="GO" id="GO:0005525">
    <property type="term" value="F:GTP binding"/>
    <property type="evidence" value="ECO:0007669"/>
    <property type="project" value="UniProtKB-KW"/>
</dbReference>
<dbReference type="OrthoDB" id="1890790at2759"/>
<dbReference type="SMART" id="SM00044">
    <property type="entry name" value="CYCc"/>
    <property type="match status" value="1"/>
</dbReference>
<dbReference type="GO" id="GO:0035556">
    <property type="term" value="P:intracellular signal transduction"/>
    <property type="evidence" value="ECO:0007669"/>
    <property type="project" value="InterPro"/>
</dbReference>
<dbReference type="SMART" id="SM00219">
    <property type="entry name" value="TyrKc"/>
    <property type="match status" value="1"/>
</dbReference>
<dbReference type="Pfam" id="PF07714">
    <property type="entry name" value="PK_Tyr_Ser-Thr"/>
    <property type="match status" value="1"/>
</dbReference>
<keyword evidence="9" id="KW-0675">Receptor</keyword>
<dbReference type="Gene3D" id="1.10.510.10">
    <property type="entry name" value="Transferase(Phosphotransferase) domain 1"/>
    <property type="match status" value="1"/>
</dbReference>
<comment type="catalytic activity">
    <reaction evidence="14">
        <text>GTP = 3',5'-cyclic GMP + diphosphate</text>
        <dbReference type="Rhea" id="RHEA:13665"/>
        <dbReference type="ChEBI" id="CHEBI:33019"/>
        <dbReference type="ChEBI" id="CHEBI:37565"/>
        <dbReference type="ChEBI" id="CHEBI:57746"/>
        <dbReference type="EC" id="4.6.1.2"/>
    </reaction>
</comment>
<dbReference type="InterPro" id="IPR000719">
    <property type="entry name" value="Prot_kinase_dom"/>
</dbReference>
<keyword evidence="3" id="KW-0812">Transmembrane</keyword>
<comment type="subcellular location">
    <subcellularLocation>
        <location evidence="1">Membrane</location>
        <topology evidence="1">Single-pass type I membrane protein</topology>
    </subcellularLocation>
</comment>
<dbReference type="InterPro" id="IPR001054">
    <property type="entry name" value="A/G_cyclase"/>
</dbReference>
<evidence type="ECO:0000256" key="1">
    <source>
        <dbReference type="ARBA" id="ARBA00004479"/>
    </source>
</evidence>
<dbReference type="PROSITE" id="PS50125">
    <property type="entry name" value="GUANYLATE_CYCLASE_2"/>
    <property type="match status" value="1"/>
</dbReference>
<dbReference type="InterPro" id="IPR020635">
    <property type="entry name" value="Tyr_kinase_cat_dom"/>
</dbReference>
<dbReference type="GO" id="GO:0007168">
    <property type="term" value="P:receptor guanylyl cyclase signaling pathway"/>
    <property type="evidence" value="ECO:0007669"/>
    <property type="project" value="TreeGrafter"/>
</dbReference>
<dbReference type="InterPro" id="IPR011009">
    <property type="entry name" value="Kinase-like_dom_sf"/>
</dbReference>
<dbReference type="Gene3D" id="3.30.70.1230">
    <property type="entry name" value="Nucleotide cyclase"/>
    <property type="match status" value="1"/>
</dbReference>
<feature type="non-terminal residue" evidence="15">
    <location>
        <position position="395"/>
    </location>
</feature>
<evidence type="ECO:0000256" key="5">
    <source>
        <dbReference type="ARBA" id="ARBA00022741"/>
    </source>
</evidence>
<comment type="caution">
    <text evidence="15">The sequence shown here is derived from an EMBL/GenBank/DDBJ whole genome shotgun (WGS) entry which is preliminary data.</text>
</comment>
<evidence type="ECO:0000256" key="14">
    <source>
        <dbReference type="RuleBase" id="RU003431"/>
    </source>
</evidence>
<dbReference type="GO" id="GO:0017046">
    <property type="term" value="F:peptide hormone binding"/>
    <property type="evidence" value="ECO:0007669"/>
    <property type="project" value="TreeGrafter"/>
</dbReference>
<comment type="similarity">
    <text evidence="13">Belongs to the adenylyl cyclase class-4/guanylyl cyclase family.</text>
</comment>
<sequence length="395" mass="45385">MLDVLEGLRYLQHSFLKWHGNLKSSNCLVDTRFVVKLSDHGLADWRNIRDEKNEDLLYKSPEELFDERSGFINKKASDVYSFGILAQEIVNRRGTWYLKTEMDVEDILKLLRDPMMCHKIRPDFDEDVCPPALKEVIGNCWSHIVEKRPSVDEISTCIRKIACNGKKDLNIMDNLLNRMEQYANNLESLVEERTGQYLDEKKRVEDLLYRLLPRSVAKQLQTKGFVEPESYDSVSIYFSDIVGFTSISASSTPLEIVNFLNELYTVFDAIIEHFDVYKVETIGDAYMVVSGLPNRISHNAQEICHMAIALLNISKTFQIKHKPDEKFRIRIGIHTGHCAVGVVGLKMPRYCLFGDTVNTASRMESTGEAMKIHISSETKERIEADSLFITELRSK</sequence>